<evidence type="ECO:0000313" key="2">
    <source>
        <dbReference type="Proteomes" id="UP001151532"/>
    </source>
</evidence>
<proteinExistence type="predicted"/>
<dbReference type="Proteomes" id="UP001151532">
    <property type="component" value="Chromosome 8"/>
</dbReference>
<comment type="caution">
    <text evidence="1">The sequence shown here is derived from an EMBL/GenBank/DDBJ whole genome shotgun (WGS) entry which is preliminary data.</text>
</comment>
<protein>
    <submittedName>
        <fullName evidence="1">Uncharacterized protein</fullName>
    </submittedName>
</protein>
<gene>
    <name evidence="1" type="ORF">OIU79_004609</name>
</gene>
<dbReference type="AlphaFoldDB" id="A0A9Q0UAJ3"/>
<evidence type="ECO:0000313" key="1">
    <source>
        <dbReference type="EMBL" id="KAJ6726496.1"/>
    </source>
</evidence>
<sequence length="16" mass="1817">MADCSRNEDLYGSQDI</sequence>
<dbReference type="EMBL" id="JAPFFK010000013">
    <property type="protein sequence ID" value="KAJ6726496.1"/>
    <property type="molecule type" value="Genomic_DNA"/>
</dbReference>
<organism evidence="1 2">
    <name type="scientific">Salix purpurea</name>
    <name type="common">Purple osier willow</name>
    <dbReference type="NCBI Taxonomy" id="77065"/>
    <lineage>
        <taxon>Eukaryota</taxon>
        <taxon>Viridiplantae</taxon>
        <taxon>Streptophyta</taxon>
        <taxon>Embryophyta</taxon>
        <taxon>Tracheophyta</taxon>
        <taxon>Spermatophyta</taxon>
        <taxon>Magnoliopsida</taxon>
        <taxon>eudicotyledons</taxon>
        <taxon>Gunneridae</taxon>
        <taxon>Pentapetalae</taxon>
        <taxon>rosids</taxon>
        <taxon>fabids</taxon>
        <taxon>Malpighiales</taxon>
        <taxon>Salicaceae</taxon>
        <taxon>Saliceae</taxon>
        <taxon>Salix</taxon>
    </lineage>
</organism>
<name>A0A9Q0UAJ3_SALPP</name>
<reference evidence="1" key="1">
    <citation type="submission" date="2022-11" db="EMBL/GenBank/DDBJ databases">
        <authorList>
            <person name="Hyden B.L."/>
            <person name="Feng K."/>
            <person name="Yates T."/>
            <person name="Jawdy S."/>
            <person name="Smart L.B."/>
            <person name="Muchero W."/>
        </authorList>
    </citation>
    <scope>NUCLEOTIDE SEQUENCE</scope>
    <source>
        <tissue evidence="1">Shoot tip</tissue>
    </source>
</reference>
<reference evidence="1" key="2">
    <citation type="journal article" date="2023" name="Int. J. Mol. Sci.">
        <title>De Novo Assembly and Annotation of 11 Diverse Shrub Willow (Salix) Genomes Reveals Novel Gene Organization in Sex-Linked Regions.</title>
        <authorList>
            <person name="Hyden B."/>
            <person name="Feng K."/>
            <person name="Yates T.B."/>
            <person name="Jawdy S."/>
            <person name="Cereghino C."/>
            <person name="Smart L.B."/>
            <person name="Muchero W."/>
        </authorList>
    </citation>
    <scope>NUCLEOTIDE SEQUENCE</scope>
    <source>
        <tissue evidence="1">Shoot tip</tissue>
    </source>
</reference>
<keyword evidence="2" id="KW-1185">Reference proteome</keyword>
<feature type="non-terminal residue" evidence="1">
    <location>
        <position position="16"/>
    </location>
</feature>
<accession>A0A9Q0UAJ3</accession>